<dbReference type="Pfam" id="PF01569">
    <property type="entry name" value="PAP2"/>
    <property type="match status" value="1"/>
</dbReference>
<feature type="transmembrane region" description="Helical" evidence="1">
    <location>
        <begin position="28"/>
        <end position="49"/>
    </location>
</feature>
<dbReference type="SUPFAM" id="SSF48317">
    <property type="entry name" value="Acid phosphatase/Vanadium-dependent haloperoxidase"/>
    <property type="match status" value="1"/>
</dbReference>
<evidence type="ECO:0000313" key="4">
    <source>
        <dbReference type="Proteomes" id="UP001501456"/>
    </source>
</evidence>
<feature type="transmembrane region" description="Helical" evidence="1">
    <location>
        <begin position="136"/>
        <end position="154"/>
    </location>
</feature>
<reference evidence="4" key="1">
    <citation type="journal article" date="2019" name="Int. J. Syst. Evol. Microbiol.">
        <title>The Global Catalogue of Microorganisms (GCM) 10K type strain sequencing project: providing services to taxonomists for standard genome sequencing and annotation.</title>
        <authorList>
            <consortium name="The Broad Institute Genomics Platform"/>
            <consortium name="The Broad Institute Genome Sequencing Center for Infectious Disease"/>
            <person name="Wu L."/>
            <person name="Ma J."/>
        </authorList>
    </citation>
    <scope>NUCLEOTIDE SEQUENCE [LARGE SCALE GENOMIC DNA]</scope>
    <source>
        <strain evidence="4">JCM 17525</strain>
    </source>
</reference>
<feature type="transmembrane region" description="Helical" evidence="1">
    <location>
        <begin position="107"/>
        <end position="129"/>
    </location>
</feature>
<proteinExistence type="predicted"/>
<sequence>MIDKLIAYDEKLFLFLNNLGSSTWDPFWMFYTTKFYWIPFYGVLLFLFFKKYQRNAFFLTVVLIIAMVAFTDQVTNIFKDSFMRFRPCHNPDFIDVMRRVKSECGGLYGYFSGHASNSMAVAVFTGLTLKYKYKNLIFLLLLWAALMGYSRIYIGVHYPLDVLCGMTFGALSGFGFYKLQNYLHNRYKLL</sequence>
<feature type="transmembrane region" description="Helical" evidence="1">
    <location>
        <begin position="160"/>
        <end position="179"/>
    </location>
</feature>
<dbReference type="EMBL" id="BAABBI010000001">
    <property type="protein sequence ID" value="GAA3783993.1"/>
    <property type="molecule type" value="Genomic_DNA"/>
</dbReference>
<organism evidence="3 4">
    <name type="scientific">Corallibacter vietnamensis</name>
    <dbReference type="NCBI Taxonomy" id="904130"/>
    <lineage>
        <taxon>Bacteria</taxon>
        <taxon>Pseudomonadati</taxon>
        <taxon>Bacteroidota</taxon>
        <taxon>Flavobacteriia</taxon>
        <taxon>Flavobacteriales</taxon>
        <taxon>Flavobacteriaceae</taxon>
        <taxon>Corallibacter</taxon>
    </lineage>
</organism>
<keyword evidence="4" id="KW-1185">Reference proteome</keyword>
<dbReference type="InterPro" id="IPR036938">
    <property type="entry name" value="PAP2/HPO_sf"/>
</dbReference>
<name>A0ABP7H6Y3_9FLAO</name>
<keyword evidence="1" id="KW-0812">Transmembrane</keyword>
<feature type="domain" description="Phosphatidic acid phosphatase type 2/haloperoxidase" evidence="2">
    <location>
        <begin position="62"/>
        <end position="177"/>
    </location>
</feature>
<dbReference type="Gene3D" id="1.20.144.10">
    <property type="entry name" value="Phosphatidic acid phosphatase type 2/haloperoxidase"/>
    <property type="match status" value="1"/>
</dbReference>
<dbReference type="PANTHER" id="PTHR14969:SF13">
    <property type="entry name" value="AT30094P"/>
    <property type="match status" value="1"/>
</dbReference>
<dbReference type="SMART" id="SM00014">
    <property type="entry name" value="acidPPc"/>
    <property type="match status" value="1"/>
</dbReference>
<keyword evidence="1" id="KW-0472">Membrane</keyword>
<evidence type="ECO:0000256" key="1">
    <source>
        <dbReference type="SAM" id="Phobius"/>
    </source>
</evidence>
<comment type="caution">
    <text evidence="3">The sequence shown here is derived from an EMBL/GenBank/DDBJ whole genome shotgun (WGS) entry which is preliminary data.</text>
</comment>
<feature type="transmembrane region" description="Helical" evidence="1">
    <location>
        <begin position="56"/>
        <end position="75"/>
    </location>
</feature>
<dbReference type="PANTHER" id="PTHR14969">
    <property type="entry name" value="SPHINGOSINE-1-PHOSPHATE PHOSPHOHYDROLASE"/>
    <property type="match status" value="1"/>
</dbReference>
<protein>
    <submittedName>
        <fullName evidence="3">Phosphatase PAP2 family protein</fullName>
    </submittedName>
</protein>
<dbReference type="Proteomes" id="UP001501456">
    <property type="component" value="Unassembled WGS sequence"/>
</dbReference>
<gene>
    <name evidence="3" type="ORF">GCM10022271_15400</name>
</gene>
<dbReference type="InterPro" id="IPR000326">
    <property type="entry name" value="PAP2/HPO"/>
</dbReference>
<dbReference type="RefSeq" id="WP_344729010.1">
    <property type="nucleotide sequence ID" value="NZ_BAABBI010000001.1"/>
</dbReference>
<accession>A0ABP7H6Y3</accession>
<evidence type="ECO:0000313" key="3">
    <source>
        <dbReference type="EMBL" id="GAA3783993.1"/>
    </source>
</evidence>
<evidence type="ECO:0000259" key="2">
    <source>
        <dbReference type="SMART" id="SM00014"/>
    </source>
</evidence>
<keyword evidence="1" id="KW-1133">Transmembrane helix</keyword>